<dbReference type="EMBL" id="QUNF01000012">
    <property type="protein sequence ID" value="REG86371.1"/>
    <property type="molecule type" value="Genomic_DNA"/>
</dbReference>
<accession>A0A3E0DWC8</accession>
<gene>
    <name evidence="1" type="ORF">C8N25_11275</name>
</gene>
<dbReference type="AlphaFoldDB" id="A0A3E0DWC8"/>
<keyword evidence="2" id="KW-1185">Reference proteome</keyword>
<sequence>MKVLLDLQYLNVATTGIKTYMMELAYAALPYPHPDIEWIFSQDPETSLIFIRS</sequence>
<dbReference type="OrthoDB" id="9801609at2"/>
<reference evidence="1 2" key="1">
    <citation type="submission" date="2018-08" db="EMBL/GenBank/DDBJ databases">
        <title>Genomic Encyclopedia of Archaeal and Bacterial Type Strains, Phase II (KMG-II): from individual species to whole genera.</title>
        <authorList>
            <person name="Goeker M."/>
        </authorList>
    </citation>
    <scope>NUCLEOTIDE SEQUENCE [LARGE SCALE GENOMIC DNA]</scope>
    <source>
        <strain evidence="1 2">DSM 15986</strain>
    </source>
</reference>
<evidence type="ECO:0000313" key="1">
    <source>
        <dbReference type="EMBL" id="REG86371.1"/>
    </source>
</evidence>
<name>A0A3E0DWC8_9BACT</name>
<protein>
    <submittedName>
        <fullName evidence="1">Uncharacterized protein</fullName>
    </submittedName>
</protein>
<organism evidence="1 2">
    <name type="scientific">Algoriphagus antarcticus</name>
    <dbReference type="NCBI Taxonomy" id="238540"/>
    <lineage>
        <taxon>Bacteria</taxon>
        <taxon>Pseudomonadati</taxon>
        <taxon>Bacteroidota</taxon>
        <taxon>Cytophagia</taxon>
        <taxon>Cytophagales</taxon>
        <taxon>Cyclobacteriaceae</taxon>
        <taxon>Algoriphagus</taxon>
    </lineage>
</organism>
<evidence type="ECO:0000313" key="2">
    <source>
        <dbReference type="Proteomes" id="UP000256405"/>
    </source>
</evidence>
<proteinExistence type="predicted"/>
<comment type="caution">
    <text evidence="1">The sequence shown here is derived from an EMBL/GenBank/DDBJ whole genome shotgun (WGS) entry which is preliminary data.</text>
</comment>
<dbReference type="RefSeq" id="WP_140160552.1">
    <property type="nucleotide sequence ID" value="NZ_MSSW01000019.1"/>
</dbReference>
<dbReference type="Proteomes" id="UP000256405">
    <property type="component" value="Unassembled WGS sequence"/>
</dbReference>